<dbReference type="CDD" id="cd00038">
    <property type="entry name" value="CAP_ED"/>
    <property type="match status" value="1"/>
</dbReference>
<evidence type="ECO:0000259" key="1">
    <source>
        <dbReference type="PROSITE" id="PS50042"/>
    </source>
</evidence>
<dbReference type="EMBL" id="CP039704">
    <property type="protein sequence ID" value="QCI80224.1"/>
    <property type="molecule type" value="Genomic_DNA"/>
</dbReference>
<dbReference type="AlphaFoldDB" id="A0A4D7C3B9"/>
<dbReference type="SUPFAM" id="SSF51206">
    <property type="entry name" value="cAMP-binding domain-like"/>
    <property type="match status" value="1"/>
</dbReference>
<evidence type="ECO:0000313" key="2">
    <source>
        <dbReference type="EMBL" id="QCI80224.1"/>
    </source>
</evidence>
<dbReference type="Gene3D" id="2.60.120.10">
    <property type="entry name" value="Jelly Rolls"/>
    <property type="match status" value="1"/>
</dbReference>
<dbReference type="PANTHER" id="PTHR24567">
    <property type="entry name" value="CRP FAMILY TRANSCRIPTIONAL REGULATORY PROTEIN"/>
    <property type="match status" value="1"/>
</dbReference>
<accession>A0A4D7C3B9</accession>
<keyword evidence="3" id="KW-1185">Reference proteome</keyword>
<dbReference type="InterPro" id="IPR018490">
    <property type="entry name" value="cNMP-bd_dom_sf"/>
</dbReference>
<dbReference type="Proteomes" id="UP000298714">
    <property type="component" value="Chromosome"/>
</dbReference>
<name>A0A4D7C3B9_9SPHN</name>
<reference evidence="3" key="1">
    <citation type="submission" date="2019-04" db="EMBL/GenBank/DDBJ databases">
        <title>Complete genome sequence of Sphingomonas sp. W1-2-3.</title>
        <authorList>
            <person name="Im W.T."/>
        </authorList>
    </citation>
    <scope>NUCLEOTIDE SEQUENCE [LARGE SCALE GENOMIC DNA]</scope>
    <source>
        <strain evidence="3">W1-2-3</strain>
    </source>
</reference>
<evidence type="ECO:0000313" key="3">
    <source>
        <dbReference type="Proteomes" id="UP000298714"/>
    </source>
</evidence>
<dbReference type="PROSITE" id="PS50042">
    <property type="entry name" value="CNMP_BINDING_3"/>
    <property type="match status" value="1"/>
</dbReference>
<dbReference type="KEGG" id="hgn:E6W36_14055"/>
<dbReference type="Pfam" id="PF00027">
    <property type="entry name" value="cNMP_binding"/>
    <property type="match status" value="1"/>
</dbReference>
<gene>
    <name evidence="2" type="ORF">E6W36_14055</name>
</gene>
<sequence>MCRPEQRRAGVAENRLTHVVLAREQSLIVEGEPNDSLYIITEGCLRLTKLLADGRRQITGFLFPGDFVGLMPTKHLPFSAEALSASRACRFSHSGLAQLSEEHPGIKDRLIQSADTELVKAQDHMMLLGQKTAMERVASFFTMLSRRTPLGAVISPYRCRVRTSRIIWPFAWRRSAGR</sequence>
<proteinExistence type="predicted"/>
<dbReference type="InterPro" id="IPR050397">
    <property type="entry name" value="Env_Response_Regulators"/>
</dbReference>
<feature type="domain" description="Cyclic nucleotide-binding" evidence="1">
    <location>
        <begin position="25"/>
        <end position="69"/>
    </location>
</feature>
<dbReference type="GO" id="GO:0003700">
    <property type="term" value="F:DNA-binding transcription factor activity"/>
    <property type="evidence" value="ECO:0007669"/>
    <property type="project" value="TreeGrafter"/>
</dbReference>
<dbReference type="SMART" id="SM00100">
    <property type="entry name" value="cNMP"/>
    <property type="match status" value="1"/>
</dbReference>
<dbReference type="InterPro" id="IPR000595">
    <property type="entry name" value="cNMP-bd_dom"/>
</dbReference>
<organism evidence="2 3">
    <name type="scientific">Hankyongella ginsenosidimutans</name>
    <dbReference type="NCBI Taxonomy" id="1763828"/>
    <lineage>
        <taxon>Bacteria</taxon>
        <taxon>Pseudomonadati</taxon>
        <taxon>Pseudomonadota</taxon>
        <taxon>Alphaproteobacteria</taxon>
        <taxon>Sphingomonadales</taxon>
        <taxon>Sphingomonadaceae</taxon>
        <taxon>Hankyongella</taxon>
    </lineage>
</organism>
<dbReference type="GO" id="GO:0005829">
    <property type="term" value="C:cytosol"/>
    <property type="evidence" value="ECO:0007669"/>
    <property type="project" value="TreeGrafter"/>
</dbReference>
<dbReference type="PANTHER" id="PTHR24567:SF75">
    <property type="entry name" value="FUMARATE AND NITRATE REDUCTION REGULATORY PROTEIN"/>
    <property type="match status" value="1"/>
</dbReference>
<dbReference type="InterPro" id="IPR014710">
    <property type="entry name" value="RmlC-like_jellyroll"/>
</dbReference>
<protein>
    <submittedName>
        <fullName evidence="2">Cyclic nucleotide-binding domain-containing protein</fullName>
    </submittedName>
</protein>